<evidence type="ECO:0000256" key="2">
    <source>
        <dbReference type="ARBA" id="ARBA00012438"/>
    </source>
</evidence>
<keyword evidence="7" id="KW-1133">Transmembrane helix</keyword>
<dbReference type="OrthoDB" id="9797097at2"/>
<dbReference type="Gene3D" id="1.10.287.130">
    <property type="match status" value="1"/>
</dbReference>
<dbReference type="InterPro" id="IPR009057">
    <property type="entry name" value="Homeodomain-like_sf"/>
</dbReference>
<evidence type="ECO:0000259" key="10">
    <source>
        <dbReference type="PROSITE" id="PS50110"/>
    </source>
</evidence>
<dbReference type="EC" id="2.7.13.3" evidence="2"/>
<evidence type="ECO:0000259" key="8">
    <source>
        <dbReference type="PROSITE" id="PS01124"/>
    </source>
</evidence>
<dbReference type="SUPFAM" id="SSF46689">
    <property type="entry name" value="Homeodomain-like"/>
    <property type="match status" value="1"/>
</dbReference>
<dbReference type="SUPFAM" id="SSF55874">
    <property type="entry name" value="ATPase domain of HSP90 chaperone/DNA topoisomerase II/histidine kinase"/>
    <property type="match status" value="1"/>
</dbReference>
<dbReference type="PRINTS" id="PR00344">
    <property type="entry name" value="BCTRLSENSOR"/>
</dbReference>
<dbReference type="InterPro" id="IPR015943">
    <property type="entry name" value="WD40/YVTN_repeat-like_dom_sf"/>
</dbReference>
<evidence type="ECO:0000256" key="3">
    <source>
        <dbReference type="ARBA" id="ARBA00022553"/>
    </source>
</evidence>
<dbReference type="SMART" id="SM00387">
    <property type="entry name" value="HATPase_c"/>
    <property type="match status" value="1"/>
</dbReference>
<dbReference type="GO" id="GO:0003700">
    <property type="term" value="F:DNA-binding transcription factor activity"/>
    <property type="evidence" value="ECO:0007669"/>
    <property type="project" value="InterPro"/>
</dbReference>
<dbReference type="SUPFAM" id="SSF47384">
    <property type="entry name" value="Homodimeric domain of signal transducing histidine kinase"/>
    <property type="match status" value="1"/>
</dbReference>
<dbReference type="SUPFAM" id="SSF101898">
    <property type="entry name" value="NHL repeat"/>
    <property type="match status" value="1"/>
</dbReference>
<dbReference type="Pfam" id="PF07494">
    <property type="entry name" value="Reg_prop"/>
    <property type="match status" value="4"/>
</dbReference>
<keyword evidence="7" id="KW-0472">Membrane</keyword>
<dbReference type="Gene3D" id="2.60.40.10">
    <property type="entry name" value="Immunoglobulins"/>
    <property type="match status" value="1"/>
</dbReference>
<gene>
    <name evidence="11" type="ORF">DVR12_13915</name>
</gene>
<evidence type="ECO:0000259" key="9">
    <source>
        <dbReference type="PROSITE" id="PS50109"/>
    </source>
</evidence>
<keyword evidence="5" id="KW-0804">Transcription</keyword>
<proteinExistence type="predicted"/>
<keyword evidence="11" id="KW-0808">Transferase</keyword>
<organism evidence="11 12">
    <name type="scientific">Chitinophaga silvatica</name>
    <dbReference type="NCBI Taxonomy" id="2282649"/>
    <lineage>
        <taxon>Bacteria</taxon>
        <taxon>Pseudomonadati</taxon>
        <taxon>Bacteroidota</taxon>
        <taxon>Chitinophagia</taxon>
        <taxon>Chitinophagales</taxon>
        <taxon>Chitinophagaceae</taxon>
        <taxon>Chitinophaga</taxon>
    </lineage>
</organism>
<dbReference type="Gene3D" id="3.40.50.2300">
    <property type="match status" value="1"/>
</dbReference>
<dbReference type="Pfam" id="PF07495">
    <property type="entry name" value="Y_Y_Y"/>
    <property type="match status" value="1"/>
</dbReference>
<dbReference type="EMBL" id="QPMM01000007">
    <property type="protein sequence ID" value="RFS21753.1"/>
    <property type="molecule type" value="Genomic_DNA"/>
</dbReference>
<accession>A0A3E1Y8M2</accession>
<dbReference type="SMART" id="SM00448">
    <property type="entry name" value="REC"/>
    <property type="match status" value="1"/>
</dbReference>
<reference evidence="11 12" key="1">
    <citation type="submission" date="2018-07" db="EMBL/GenBank/DDBJ databases">
        <title>Chitinophaga K2CV101002-2 sp. nov., isolated from a monsoon evergreen broad-leaved forest soil.</title>
        <authorList>
            <person name="Lv Y."/>
        </authorList>
    </citation>
    <scope>NUCLEOTIDE SEQUENCE [LARGE SCALE GENOMIC DNA]</scope>
    <source>
        <strain evidence="11 12">GDMCC 1.1288</strain>
    </source>
</reference>
<evidence type="ECO:0000256" key="1">
    <source>
        <dbReference type="ARBA" id="ARBA00000085"/>
    </source>
</evidence>
<dbReference type="InterPro" id="IPR011110">
    <property type="entry name" value="Reg_prop"/>
</dbReference>
<dbReference type="InterPro" id="IPR036890">
    <property type="entry name" value="HATPase_C_sf"/>
</dbReference>
<keyword evidence="7" id="KW-0812">Transmembrane</keyword>
<dbReference type="SMART" id="SM00388">
    <property type="entry name" value="HisKA"/>
    <property type="match status" value="1"/>
</dbReference>
<dbReference type="InterPro" id="IPR036097">
    <property type="entry name" value="HisK_dim/P_sf"/>
</dbReference>
<dbReference type="InterPro" id="IPR004358">
    <property type="entry name" value="Sig_transdc_His_kin-like_C"/>
</dbReference>
<evidence type="ECO:0000256" key="7">
    <source>
        <dbReference type="SAM" id="Phobius"/>
    </source>
</evidence>
<dbReference type="GO" id="GO:0000155">
    <property type="term" value="F:phosphorelay sensor kinase activity"/>
    <property type="evidence" value="ECO:0007669"/>
    <property type="project" value="InterPro"/>
</dbReference>
<name>A0A3E1Y8M2_9BACT</name>
<feature type="domain" description="HTH araC/xylS-type" evidence="8">
    <location>
        <begin position="1303"/>
        <end position="1402"/>
    </location>
</feature>
<dbReference type="InterPro" id="IPR001789">
    <property type="entry name" value="Sig_transdc_resp-reg_receiver"/>
</dbReference>
<feature type="modified residue" description="4-aspartylphosphate" evidence="6">
    <location>
        <position position="1200"/>
    </location>
</feature>
<dbReference type="RefSeq" id="WP_116976297.1">
    <property type="nucleotide sequence ID" value="NZ_QPMM01000007.1"/>
</dbReference>
<dbReference type="Pfam" id="PF00072">
    <property type="entry name" value="Response_reg"/>
    <property type="match status" value="1"/>
</dbReference>
<feature type="domain" description="Response regulatory" evidence="10">
    <location>
        <begin position="1152"/>
        <end position="1267"/>
    </location>
</feature>
<feature type="domain" description="Histidine kinase" evidence="9">
    <location>
        <begin position="900"/>
        <end position="1117"/>
    </location>
</feature>
<dbReference type="GO" id="GO:0043565">
    <property type="term" value="F:sequence-specific DNA binding"/>
    <property type="evidence" value="ECO:0007669"/>
    <property type="project" value="InterPro"/>
</dbReference>
<evidence type="ECO:0000256" key="6">
    <source>
        <dbReference type="PROSITE-ProRule" id="PRU00169"/>
    </source>
</evidence>
<dbReference type="SMART" id="SM00342">
    <property type="entry name" value="HTH_ARAC"/>
    <property type="match status" value="1"/>
</dbReference>
<dbReference type="InterPro" id="IPR005467">
    <property type="entry name" value="His_kinase_dom"/>
</dbReference>
<dbReference type="InterPro" id="IPR011006">
    <property type="entry name" value="CheY-like_superfamily"/>
</dbReference>
<dbReference type="PROSITE" id="PS50110">
    <property type="entry name" value="RESPONSE_REGULATORY"/>
    <property type="match status" value="1"/>
</dbReference>
<dbReference type="PROSITE" id="PS50109">
    <property type="entry name" value="HIS_KIN"/>
    <property type="match status" value="1"/>
</dbReference>
<keyword evidence="4" id="KW-0805">Transcription regulation</keyword>
<dbReference type="InterPro" id="IPR003661">
    <property type="entry name" value="HisK_dim/P_dom"/>
</dbReference>
<protein>
    <recommendedName>
        <fullName evidence="2">histidine kinase</fullName>
        <ecNumber evidence="2">2.7.13.3</ecNumber>
    </recommendedName>
</protein>
<feature type="transmembrane region" description="Helical" evidence="7">
    <location>
        <begin position="788"/>
        <end position="808"/>
    </location>
</feature>
<dbReference type="PROSITE" id="PS01124">
    <property type="entry name" value="HTH_ARAC_FAMILY_2"/>
    <property type="match status" value="1"/>
</dbReference>
<sequence length="1408" mass="159884">MPAYLRIKLFLLLFLTSISVSIAQSVNYNFYNISTDNGLPTNDYQKIYYDSHGFLWLASFNGLFRWDGYTITKFLHNEQDSLTLNNNIVHSIFEDSKHHLWVGTIDGLHLYDASLDVFRRIPLTKANDKIPVNAMLEDEKHQLWLGTSSGLCRFDSNKMQAEWYLSKEVENIIFCLALGPDHNIWAGTFNQGIIKFNIQTHQFKYFRNNDQTPNLLSSNKIQCILLDRQQRLWVGTEDRGVTVLDQNARQLASFDNLSNGGNSGHSNIRSLYEDKAGTIWIGVGRKEVCIVAPGTLQPKPVNSKSQNNGQIELSTITSITEDNFGNTWFASAGSGIFSTNKNKNLFTNTLGHSNALPGLSTTVVTTLHEDKQHKLWIGTAGNGLISYDPAKNGVLNTTALYGNLAVNDIEEDESGNLWIATWTDGLIKYDPKTGQKIKFLHDPSNNQSLINNDVKTLLVMDSLLWIGTHGEGVCIYDLQLKTFTHYKNNTRYPFNMQSPAWVNHLFKDQYRRIWISSYSGIFLYDGKQFRQFQHTSDSNSINSNSVNMVTSDTEGNIWIVTEQGLDRFEEATGHFIHYNSRYQLPVSMKSIACDDQQNLWIGSNDGLLCLQPSTGKITRFDKNDGLSEQTFFQKAALKASNGWLYFGGPKGFCTFSPGSIVPTPAPAYFYFKDLYIFGDQQKPGKVGSTLSRSLNLTDTLTLTQKQSFFTIAFAAINLYAPEKIKYSYKLDGYFNDWIEVVDERKISFAHLPPGYYKLQIRYTDIYGNWLPPSKTLVLNILPYWWQTWWFYVLSLLLVVIGVITIFYWRVANVKKRNRLLKEEVKRQTAKLQESHTSLLMQHDKISMQKEKLEASYAEIVRQTDKILVQQLQISDQNKELEIAVAQLEKLNTSKDYFFSILAHDLKNPVAALKELSGYLYNHMSEIDGSDLRQYLRNMHASSTNVFELLVNLLSWSMSQSKQRQINRETCDLSEILRTNINLLENPLTNKHIQLINNSQNHWIYADPQMMDVVVRNLLSNSIKFTEYSGTVTINSQQDNDNIILEIMDTGIGMNTKMLENLFDVDKSLVSRGTAGEKGTGLGLVIVKDFLDANDATIEVSSTPGKGSLFTLRIPAAEAPEIKTSQAAAISQNLPSAWQQLSTDKFLQFKGKKILLVEDNKEMRDYLRLLLSEVFEIFEAGDGDTGFKMAQQELPAAIITDLLMPGINGIQFCKQIKTATATSHIPVIILTSQDTSEMQASGYEAGADAFLSKPINPDVLAQVLMGQLQKQDNTYKRLREQIFNDMPLSTDIQQLSETDRAFIQQLIDYIEEQLGNQELDARAIAKALYVSRSLLYNKVKTLTGQTVHEFIKAIRLRKSLQLLLEGDMTINQIAFEVGFNSHSYFDRCFIKQYGMGPKEYISRKKTIKT</sequence>
<dbReference type="SUPFAM" id="SSF52172">
    <property type="entry name" value="CheY-like"/>
    <property type="match status" value="1"/>
</dbReference>
<dbReference type="Gene3D" id="3.30.565.10">
    <property type="entry name" value="Histidine kinase-like ATPase, C-terminal domain"/>
    <property type="match status" value="1"/>
</dbReference>
<evidence type="ECO:0000256" key="4">
    <source>
        <dbReference type="ARBA" id="ARBA00023015"/>
    </source>
</evidence>
<dbReference type="InterPro" id="IPR013783">
    <property type="entry name" value="Ig-like_fold"/>
</dbReference>
<dbReference type="PANTHER" id="PTHR43547:SF2">
    <property type="entry name" value="HYBRID SIGNAL TRANSDUCTION HISTIDINE KINASE C"/>
    <property type="match status" value="1"/>
</dbReference>
<dbReference type="FunFam" id="2.60.40.10:FF:000791">
    <property type="entry name" value="Two-component system sensor histidine kinase/response regulator"/>
    <property type="match status" value="1"/>
</dbReference>
<evidence type="ECO:0000256" key="5">
    <source>
        <dbReference type="ARBA" id="ARBA00023163"/>
    </source>
</evidence>
<comment type="catalytic activity">
    <reaction evidence="1">
        <text>ATP + protein L-histidine = ADP + protein N-phospho-L-histidine.</text>
        <dbReference type="EC" id="2.7.13.3"/>
    </reaction>
</comment>
<evidence type="ECO:0000313" key="11">
    <source>
        <dbReference type="EMBL" id="RFS21753.1"/>
    </source>
</evidence>
<dbReference type="Pfam" id="PF02518">
    <property type="entry name" value="HATPase_c"/>
    <property type="match status" value="1"/>
</dbReference>
<dbReference type="Proteomes" id="UP000260644">
    <property type="component" value="Unassembled WGS sequence"/>
</dbReference>
<keyword evidence="12" id="KW-1185">Reference proteome</keyword>
<dbReference type="Gene3D" id="2.130.10.10">
    <property type="entry name" value="YVTN repeat-like/Quinoprotein amine dehydrogenase"/>
    <property type="match status" value="4"/>
</dbReference>
<dbReference type="InterPro" id="IPR011123">
    <property type="entry name" value="Y_Y_Y"/>
</dbReference>
<comment type="caution">
    <text evidence="11">The sequence shown here is derived from an EMBL/GenBank/DDBJ whole genome shotgun (WGS) entry which is preliminary data.</text>
</comment>
<dbReference type="Gene3D" id="1.10.10.60">
    <property type="entry name" value="Homeodomain-like"/>
    <property type="match status" value="2"/>
</dbReference>
<dbReference type="CDD" id="cd00082">
    <property type="entry name" value="HisKA"/>
    <property type="match status" value="1"/>
</dbReference>
<dbReference type="PANTHER" id="PTHR43547">
    <property type="entry name" value="TWO-COMPONENT HISTIDINE KINASE"/>
    <property type="match status" value="1"/>
</dbReference>
<dbReference type="InterPro" id="IPR003594">
    <property type="entry name" value="HATPase_dom"/>
</dbReference>
<evidence type="ECO:0000313" key="12">
    <source>
        <dbReference type="Proteomes" id="UP000260644"/>
    </source>
</evidence>
<dbReference type="SUPFAM" id="SSF63829">
    <property type="entry name" value="Calcium-dependent phosphotriesterase"/>
    <property type="match status" value="2"/>
</dbReference>
<keyword evidence="3 6" id="KW-0597">Phosphoprotein</keyword>
<dbReference type="InterPro" id="IPR018060">
    <property type="entry name" value="HTH_AraC"/>
</dbReference>
<dbReference type="Pfam" id="PF12833">
    <property type="entry name" value="HTH_18"/>
    <property type="match status" value="1"/>
</dbReference>
<keyword evidence="11" id="KW-0418">Kinase</keyword>